<dbReference type="AlphaFoldDB" id="A0A6J4IHI8"/>
<reference evidence="3" key="1">
    <citation type="submission" date="2020-02" db="EMBL/GenBank/DDBJ databases">
        <authorList>
            <person name="Meier V. D."/>
        </authorList>
    </citation>
    <scope>NUCLEOTIDE SEQUENCE</scope>
    <source>
        <strain evidence="3">AVDCRST_MAG08</strain>
    </source>
</reference>
<dbReference type="PANTHER" id="PTHR33490">
    <property type="entry name" value="BLR5614 PROTEIN-RELATED"/>
    <property type="match status" value="1"/>
</dbReference>
<evidence type="ECO:0000256" key="1">
    <source>
        <dbReference type="SAM" id="MobiDB-lite"/>
    </source>
</evidence>
<organism evidence="3">
    <name type="scientific">uncultured Acetobacteraceae bacterium</name>
    <dbReference type="NCBI Taxonomy" id="169975"/>
    <lineage>
        <taxon>Bacteria</taxon>
        <taxon>Pseudomonadati</taxon>
        <taxon>Pseudomonadota</taxon>
        <taxon>Alphaproteobacteria</taxon>
        <taxon>Acetobacterales</taxon>
        <taxon>Acetobacteraceae</taxon>
        <taxon>environmental samples</taxon>
    </lineage>
</organism>
<feature type="domain" description="Transglutaminase-like" evidence="2">
    <location>
        <begin position="161"/>
        <end position="227"/>
    </location>
</feature>
<dbReference type="Pfam" id="PF01841">
    <property type="entry name" value="Transglut_core"/>
    <property type="match status" value="1"/>
</dbReference>
<name>A0A6J4IHI8_9PROT</name>
<evidence type="ECO:0000259" key="2">
    <source>
        <dbReference type="SMART" id="SM00460"/>
    </source>
</evidence>
<dbReference type="InterPro" id="IPR002931">
    <property type="entry name" value="Transglutaminase-like"/>
</dbReference>
<evidence type="ECO:0000313" key="3">
    <source>
        <dbReference type="EMBL" id="CAA9250655.1"/>
    </source>
</evidence>
<protein>
    <submittedName>
        <fullName evidence="3">Transglutaminase-like domain</fullName>
    </submittedName>
</protein>
<accession>A0A6J4IHI8</accession>
<dbReference type="EMBL" id="CADCTG010000168">
    <property type="protein sequence ID" value="CAA9250655.1"/>
    <property type="molecule type" value="Genomic_DNA"/>
</dbReference>
<dbReference type="SMART" id="SM00460">
    <property type="entry name" value="TGc"/>
    <property type="match status" value="1"/>
</dbReference>
<sequence length="303" mass="33254">MLIRAGYEITYDCAQPTPMLLALSVHPSRLPDVEGEHGIRFDRPVGARDYLDGFGNTITRLVAPEGRLVISKDILVRDPGTPDPASPDAEQHAVEDLPDDVLVYLMGSRYCDTDRLSDTAWSLFGNAPQGWGRVQAICDYVHDRITFGYEHARSTRTAWDGYMERKGVCRDFAHLAVTFCRCMNIPARYATGYLGDIGVPPSDSPMDFSAWFEAYLGGRWHTFDARHNFPRIGRIVMGRGRDATDVAISTTFGPCTLAGFRVITDEVGGQAQPATAARHGEAAGLVQDRSSGRGPAQRDMAVG</sequence>
<dbReference type="PANTHER" id="PTHR33490:SF12">
    <property type="entry name" value="BLL5557 PROTEIN"/>
    <property type="match status" value="1"/>
</dbReference>
<dbReference type="Gene3D" id="3.10.620.30">
    <property type="match status" value="1"/>
</dbReference>
<dbReference type="Gene3D" id="2.60.40.2250">
    <property type="match status" value="1"/>
</dbReference>
<feature type="region of interest" description="Disordered" evidence="1">
    <location>
        <begin position="281"/>
        <end position="303"/>
    </location>
</feature>
<gene>
    <name evidence="3" type="ORF">AVDCRST_MAG08-2176</name>
</gene>
<dbReference type="InterPro" id="IPR038765">
    <property type="entry name" value="Papain-like_cys_pep_sf"/>
</dbReference>
<proteinExistence type="predicted"/>
<dbReference type="SUPFAM" id="SSF54001">
    <property type="entry name" value="Cysteine proteinases"/>
    <property type="match status" value="1"/>
</dbReference>